<comment type="caution">
    <text evidence="3">The sequence shown here is derived from an EMBL/GenBank/DDBJ whole genome shotgun (WGS) entry which is preliminary data.</text>
</comment>
<dbReference type="PANTHER" id="PTHR33067">
    <property type="entry name" value="RNA-DIRECTED DNA POLYMERASE-RELATED"/>
    <property type="match status" value="1"/>
</dbReference>
<evidence type="ECO:0000256" key="2">
    <source>
        <dbReference type="SAM" id="Phobius"/>
    </source>
</evidence>
<evidence type="ECO:0000256" key="1">
    <source>
        <dbReference type="SAM" id="MobiDB-lite"/>
    </source>
</evidence>
<feature type="transmembrane region" description="Helical" evidence="2">
    <location>
        <begin position="81"/>
        <end position="101"/>
    </location>
</feature>
<feature type="compositionally biased region" description="Low complexity" evidence="1">
    <location>
        <begin position="129"/>
        <end position="151"/>
    </location>
</feature>
<dbReference type="InterPro" id="IPR021109">
    <property type="entry name" value="Peptidase_aspartic_dom_sf"/>
</dbReference>
<gene>
    <name evidence="3" type="ORF">Tco_0923568</name>
</gene>
<reference evidence="3" key="2">
    <citation type="submission" date="2022-01" db="EMBL/GenBank/DDBJ databases">
        <authorList>
            <person name="Yamashiro T."/>
            <person name="Shiraishi A."/>
            <person name="Satake H."/>
            <person name="Nakayama K."/>
        </authorList>
    </citation>
    <scope>NUCLEOTIDE SEQUENCE</scope>
</reference>
<dbReference type="Gene3D" id="2.40.70.10">
    <property type="entry name" value="Acid Proteases"/>
    <property type="match status" value="1"/>
</dbReference>
<keyword evidence="2" id="KW-0472">Membrane</keyword>
<dbReference type="PANTHER" id="PTHR33067:SF9">
    <property type="entry name" value="RNA-DIRECTED DNA POLYMERASE"/>
    <property type="match status" value="1"/>
</dbReference>
<organism evidence="3 4">
    <name type="scientific">Tanacetum coccineum</name>
    <dbReference type="NCBI Taxonomy" id="301880"/>
    <lineage>
        <taxon>Eukaryota</taxon>
        <taxon>Viridiplantae</taxon>
        <taxon>Streptophyta</taxon>
        <taxon>Embryophyta</taxon>
        <taxon>Tracheophyta</taxon>
        <taxon>Spermatophyta</taxon>
        <taxon>Magnoliopsida</taxon>
        <taxon>eudicotyledons</taxon>
        <taxon>Gunneridae</taxon>
        <taxon>Pentapetalae</taxon>
        <taxon>asterids</taxon>
        <taxon>campanulids</taxon>
        <taxon>Asterales</taxon>
        <taxon>Asteraceae</taxon>
        <taxon>Asteroideae</taxon>
        <taxon>Anthemideae</taxon>
        <taxon>Anthemidinae</taxon>
        <taxon>Tanacetum</taxon>
    </lineage>
</organism>
<keyword evidence="4" id="KW-1185">Reference proteome</keyword>
<evidence type="ECO:0000313" key="3">
    <source>
        <dbReference type="EMBL" id="GJT33149.1"/>
    </source>
</evidence>
<sequence length="496" mass="56644">MNTLYWTESWIRRIRWKWIRCINQLNEYAVLDRELDTPSGSRFDTAYPLDTAYWGFLGVGTTLDIFQNIHILFLEYGVLSLSGYGVLSFILLWSLTLFDVIKVERDPETITDQVLPESTTRVPPPVVQPSPSFRSSETPLSPSPSRSSELPKQNPNQPPISYPSRLNKQKFQDKSDIQVHKFLKMFKKLHFNISLTKALALMPKYAKMLKDLLSDKEKLFGLANTSLTENCSAVLLKKLPENLRDLGKFLIPCDFPELEKCMSLADLAGMAEDVYAQVGKFTFPADFIVVDYDVDPRVPLILGRPFLRTARALVDVYGEELILRDGDEKLIFHADSTSKHPQKHRNESINMINFIDITCEDRFQEVLKIKKSNQLISRSTTFSSASLPGSSFPSSSLVETSDSILEEFADELALLDPFPPRNEDDNFDPEADLREIEYLLNRDPSTDSSPTTNIDIIDPILERFVDEPALVYSSPLEDDDDDLFDFKSDNEEWKKL</sequence>
<dbReference type="Proteomes" id="UP001151760">
    <property type="component" value="Unassembled WGS sequence"/>
</dbReference>
<feature type="region of interest" description="Disordered" evidence="1">
    <location>
        <begin position="112"/>
        <end position="165"/>
    </location>
</feature>
<evidence type="ECO:0000313" key="4">
    <source>
        <dbReference type="Proteomes" id="UP001151760"/>
    </source>
</evidence>
<keyword evidence="3" id="KW-0695">RNA-directed DNA polymerase</keyword>
<keyword evidence="2" id="KW-0812">Transmembrane</keyword>
<feature type="non-terminal residue" evidence="3">
    <location>
        <position position="496"/>
    </location>
</feature>
<keyword evidence="2" id="KW-1133">Transmembrane helix</keyword>
<dbReference type="GO" id="GO:0003964">
    <property type="term" value="F:RNA-directed DNA polymerase activity"/>
    <property type="evidence" value="ECO:0007669"/>
    <property type="project" value="UniProtKB-KW"/>
</dbReference>
<reference evidence="3" key="1">
    <citation type="journal article" date="2022" name="Int. J. Mol. Sci.">
        <title>Draft Genome of Tanacetum Coccineum: Genomic Comparison of Closely Related Tanacetum-Family Plants.</title>
        <authorList>
            <person name="Yamashiro T."/>
            <person name="Shiraishi A."/>
            <person name="Nakayama K."/>
            <person name="Satake H."/>
        </authorList>
    </citation>
    <scope>NUCLEOTIDE SEQUENCE</scope>
</reference>
<accession>A0ABQ5D7S8</accession>
<keyword evidence="3" id="KW-0808">Transferase</keyword>
<proteinExistence type="predicted"/>
<protein>
    <submittedName>
        <fullName evidence="3">Reverse transcriptase domain-containing protein</fullName>
    </submittedName>
</protein>
<name>A0ABQ5D7S8_9ASTR</name>
<dbReference type="EMBL" id="BQNB010014853">
    <property type="protein sequence ID" value="GJT33149.1"/>
    <property type="molecule type" value="Genomic_DNA"/>
</dbReference>
<keyword evidence="3" id="KW-0548">Nucleotidyltransferase</keyword>